<sequence>MPCGHFCTLFDIDSARSGIYEMHSVRQNFHSLRWKVKRSGIGVLAFSKRCHCVDILSTRVFSMIPVRQITIRHWSLLARDAILFTRVFLMIPVRQMTLRHWLPFYDASLYR</sequence>
<evidence type="ECO:0000313" key="1">
    <source>
        <dbReference type="EMBL" id="ERN03760.1"/>
    </source>
</evidence>
<name>W1P9U5_AMBTC</name>
<reference evidence="2" key="1">
    <citation type="journal article" date="2013" name="Science">
        <title>The Amborella genome and the evolution of flowering plants.</title>
        <authorList>
            <consortium name="Amborella Genome Project"/>
        </authorList>
    </citation>
    <scope>NUCLEOTIDE SEQUENCE [LARGE SCALE GENOMIC DNA]</scope>
</reference>
<dbReference type="HOGENOM" id="CLU_2161823_0_0_1"/>
<dbReference type="Proteomes" id="UP000017836">
    <property type="component" value="Unassembled WGS sequence"/>
</dbReference>
<dbReference type="Gramene" id="ERN03760">
    <property type="protein sequence ID" value="ERN03760"/>
    <property type="gene ID" value="AMTR_s00078p00069730"/>
</dbReference>
<dbReference type="EMBL" id="KI394330">
    <property type="protein sequence ID" value="ERN03760.1"/>
    <property type="molecule type" value="Genomic_DNA"/>
</dbReference>
<dbReference type="AlphaFoldDB" id="W1P9U5"/>
<organism evidence="1 2">
    <name type="scientific">Amborella trichopoda</name>
    <dbReference type="NCBI Taxonomy" id="13333"/>
    <lineage>
        <taxon>Eukaryota</taxon>
        <taxon>Viridiplantae</taxon>
        <taxon>Streptophyta</taxon>
        <taxon>Embryophyta</taxon>
        <taxon>Tracheophyta</taxon>
        <taxon>Spermatophyta</taxon>
        <taxon>Magnoliopsida</taxon>
        <taxon>Amborellales</taxon>
        <taxon>Amborellaceae</taxon>
        <taxon>Amborella</taxon>
    </lineage>
</organism>
<keyword evidence="2" id="KW-1185">Reference proteome</keyword>
<proteinExistence type="predicted"/>
<gene>
    <name evidence="1" type="ORF">AMTR_s00078p00069730</name>
</gene>
<protein>
    <submittedName>
        <fullName evidence="1">Uncharacterized protein</fullName>
    </submittedName>
</protein>
<evidence type="ECO:0000313" key="2">
    <source>
        <dbReference type="Proteomes" id="UP000017836"/>
    </source>
</evidence>
<accession>W1P9U5</accession>